<reference evidence="2 3" key="1">
    <citation type="journal article" date="2019" name="Sci. Rep.">
        <title>Orb-weaving spider Araneus ventricosus genome elucidates the spidroin gene catalogue.</title>
        <authorList>
            <person name="Kono N."/>
            <person name="Nakamura H."/>
            <person name="Ohtoshi R."/>
            <person name="Moran D.A.P."/>
            <person name="Shinohara A."/>
            <person name="Yoshida Y."/>
            <person name="Fujiwara M."/>
            <person name="Mori M."/>
            <person name="Tomita M."/>
            <person name="Arakawa K."/>
        </authorList>
    </citation>
    <scope>NUCLEOTIDE SEQUENCE [LARGE SCALE GENOMIC DNA]</scope>
</reference>
<dbReference type="AlphaFoldDB" id="A0A4Y2DY44"/>
<feature type="region of interest" description="Disordered" evidence="1">
    <location>
        <begin position="1"/>
        <end position="28"/>
    </location>
</feature>
<evidence type="ECO:0000313" key="3">
    <source>
        <dbReference type="Proteomes" id="UP000499080"/>
    </source>
</evidence>
<dbReference type="Proteomes" id="UP000499080">
    <property type="component" value="Unassembled WGS sequence"/>
</dbReference>
<organism evidence="2 3">
    <name type="scientific">Araneus ventricosus</name>
    <name type="common">Orbweaver spider</name>
    <name type="synonym">Epeira ventricosa</name>
    <dbReference type="NCBI Taxonomy" id="182803"/>
    <lineage>
        <taxon>Eukaryota</taxon>
        <taxon>Metazoa</taxon>
        <taxon>Ecdysozoa</taxon>
        <taxon>Arthropoda</taxon>
        <taxon>Chelicerata</taxon>
        <taxon>Arachnida</taxon>
        <taxon>Araneae</taxon>
        <taxon>Araneomorphae</taxon>
        <taxon>Entelegynae</taxon>
        <taxon>Araneoidea</taxon>
        <taxon>Araneidae</taxon>
        <taxon>Araneus</taxon>
    </lineage>
</organism>
<comment type="caution">
    <text evidence="2">The sequence shown here is derived from an EMBL/GenBank/DDBJ whole genome shotgun (WGS) entry which is preliminary data.</text>
</comment>
<dbReference type="EMBL" id="BGPR01090752">
    <property type="protein sequence ID" value="GBM20564.1"/>
    <property type="molecule type" value="Genomic_DNA"/>
</dbReference>
<evidence type="ECO:0000313" key="2">
    <source>
        <dbReference type="EMBL" id="GBM20564.1"/>
    </source>
</evidence>
<name>A0A4Y2DY44_ARAVE</name>
<accession>A0A4Y2DY44</accession>
<keyword evidence="3" id="KW-1185">Reference proteome</keyword>
<feature type="compositionally biased region" description="Polar residues" evidence="1">
    <location>
        <begin position="1"/>
        <end position="13"/>
    </location>
</feature>
<feature type="non-terminal residue" evidence="2">
    <location>
        <position position="1"/>
    </location>
</feature>
<evidence type="ECO:0000256" key="1">
    <source>
        <dbReference type="SAM" id="MobiDB-lite"/>
    </source>
</evidence>
<gene>
    <name evidence="2" type="ORF">AVEN_4644_1</name>
</gene>
<protein>
    <submittedName>
        <fullName evidence="2">Uncharacterized protein</fullName>
    </submittedName>
</protein>
<proteinExistence type="predicted"/>
<sequence length="155" mass="17600">SRSTRSHQFTSLSEVLPAAPQGSPTQSIRRLNGKAHSKRLDLCKLKCRFQSVDANRLLTRSHLNGKMLRSSRNNKMRSTIGRNQRLSKSILSKKNMRTIIEFLMHKNNVCDIVQLLQCCDIVIGLKDDIRCCKDARKSLVDKVLLTLKNSPGKKL</sequence>